<dbReference type="InterPro" id="IPR036388">
    <property type="entry name" value="WH-like_DNA-bd_sf"/>
</dbReference>
<dbReference type="GO" id="GO:0003677">
    <property type="term" value="F:DNA binding"/>
    <property type="evidence" value="ECO:0007669"/>
    <property type="project" value="UniProtKB-KW"/>
</dbReference>
<dbReference type="PROSITE" id="PS50949">
    <property type="entry name" value="HTH_GNTR"/>
    <property type="match status" value="1"/>
</dbReference>
<evidence type="ECO:0000313" key="5">
    <source>
        <dbReference type="EMBL" id="SCW86467.1"/>
    </source>
</evidence>
<accession>A0A1G4TYQ3</accession>
<dbReference type="InterPro" id="IPR008920">
    <property type="entry name" value="TF_FadR/GntR_C"/>
</dbReference>
<evidence type="ECO:0000313" key="6">
    <source>
        <dbReference type="Proteomes" id="UP000198889"/>
    </source>
</evidence>
<dbReference type="Pfam" id="PF00392">
    <property type="entry name" value="GntR"/>
    <property type="match status" value="1"/>
</dbReference>
<keyword evidence="1" id="KW-0805">Transcription regulation</keyword>
<dbReference type="PRINTS" id="PR00035">
    <property type="entry name" value="HTHGNTR"/>
</dbReference>
<organism evidence="5 6">
    <name type="scientific">Ancylobacter rudongensis</name>
    <dbReference type="NCBI Taxonomy" id="177413"/>
    <lineage>
        <taxon>Bacteria</taxon>
        <taxon>Pseudomonadati</taxon>
        <taxon>Pseudomonadota</taxon>
        <taxon>Alphaproteobacteria</taxon>
        <taxon>Hyphomicrobiales</taxon>
        <taxon>Xanthobacteraceae</taxon>
        <taxon>Ancylobacter</taxon>
    </lineage>
</organism>
<dbReference type="Gene3D" id="1.20.120.530">
    <property type="entry name" value="GntR ligand-binding domain-like"/>
    <property type="match status" value="1"/>
</dbReference>
<dbReference type="GO" id="GO:0003700">
    <property type="term" value="F:DNA-binding transcription factor activity"/>
    <property type="evidence" value="ECO:0007669"/>
    <property type="project" value="InterPro"/>
</dbReference>
<dbReference type="SMART" id="SM00345">
    <property type="entry name" value="HTH_GNTR"/>
    <property type="match status" value="1"/>
</dbReference>
<keyword evidence="6" id="KW-1185">Reference proteome</keyword>
<dbReference type="SMART" id="SM00895">
    <property type="entry name" value="FCD"/>
    <property type="match status" value="1"/>
</dbReference>
<dbReference type="AlphaFoldDB" id="A0A1G4TYQ3"/>
<protein>
    <submittedName>
        <fullName evidence="5">Transcriptional regulator, GntR family</fullName>
    </submittedName>
</protein>
<dbReference type="InterPro" id="IPR011711">
    <property type="entry name" value="GntR_C"/>
</dbReference>
<dbReference type="EMBL" id="FMTP01000005">
    <property type="protein sequence ID" value="SCW86467.1"/>
    <property type="molecule type" value="Genomic_DNA"/>
</dbReference>
<dbReference type="STRING" id="177413.SAMN05660859_3302"/>
<sequence length="233" mass="26393">MESADTQTRLNIAPLAANTSLRTLAYDAIKKAITEMDMYGQESEIRLDERQLSHDLGVSRTPIREALTVLEQEGFVRSVPRRGIFVVRKSKREIIDMIVVWAALESMAARLAASRATDRELAELRELFHDFEGEAPADHMNEYSNANIRFHQNIIRLGGCEMIAEMTENLFIHIRGIRAVSVRQENRSERSLQEHQGIIAALVARDADLAERLVREHTLGLAAHVERHGKFPS</sequence>
<evidence type="ECO:0000256" key="3">
    <source>
        <dbReference type="ARBA" id="ARBA00023163"/>
    </source>
</evidence>
<dbReference type="Pfam" id="PF07729">
    <property type="entry name" value="FCD"/>
    <property type="match status" value="1"/>
</dbReference>
<dbReference type="Proteomes" id="UP000198889">
    <property type="component" value="Unassembled WGS sequence"/>
</dbReference>
<dbReference type="SUPFAM" id="SSF46785">
    <property type="entry name" value="Winged helix' DNA-binding domain"/>
    <property type="match status" value="1"/>
</dbReference>
<dbReference type="InterPro" id="IPR000524">
    <property type="entry name" value="Tscrpt_reg_HTH_GntR"/>
</dbReference>
<dbReference type="PANTHER" id="PTHR43537">
    <property type="entry name" value="TRANSCRIPTIONAL REGULATOR, GNTR FAMILY"/>
    <property type="match status" value="1"/>
</dbReference>
<evidence type="ECO:0000256" key="2">
    <source>
        <dbReference type="ARBA" id="ARBA00023125"/>
    </source>
</evidence>
<dbReference type="Gene3D" id="1.10.10.10">
    <property type="entry name" value="Winged helix-like DNA-binding domain superfamily/Winged helix DNA-binding domain"/>
    <property type="match status" value="1"/>
</dbReference>
<dbReference type="CDD" id="cd07377">
    <property type="entry name" value="WHTH_GntR"/>
    <property type="match status" value="1"/>
</dbReference>
<name>A0A1G4TYQ3_9HYPH</name>
<dbReference type="RefSeq" id="WP_091441740.1">
    <property type="nucleotide sequence ID" value="NZ_FMTP01000005.1"/>
</dbReference>
<feature type="domain" description="HTH gntR-type" evidence="4">
    <location>
        <begin position="19"/>
        <end position="89"/>
    </location>
</feature>
<gene>
    <name evidence="5" type="ORF">SAMN05660859_3302</name>
</gene>
<dbReference type="InterPro" id="IPR036390">
    <property type="entry name" value="WH_DNA-bd_sf"/>
</dbReference>
<dbReference type="PANTHER" id="PTHR43537:SF49">
    <property type="entry name" value="TRANSCRIPTIONAL REGULATORY PROTEIN"/>
    <property type="match status" value="1"/>
</dbReference>
<evidence type="ECO:0000259" key="4">
    <source>
        <dbReference type="PROSITE" id="PS50949"/>
    </source>
</evidence>
<dbReference type="SUPFAM" id="SSF48008">
    <property type="entry name" value="GntR ligand-binding domain-like"/>
    <property type="match status" value="1"/>
</dbReference>
<reference evidence="6" key="1">
    <citation type="submission" date="2016-10" db="EMBL/GenBank/DDBJ databases">
        <authorList>
            <person name="Varghese N."/>
            <person name="Submissions S."/>
        </authorList>
    </citation>
    <scope>NUCLEOTIDE SEQUENCE [LARGE SCALE GENOMIC DNA]</scope>
    <source>
        <strain evidence="6">CGMCC 1.1761</strain>
    </source>
</reference>
<keyword evidence="2" id="KW-0238">DNA-binding</keyword>
<evidence type="ECO:0000256" key="1">
    <source>
        <dbReference type="ARBA" id="ARBA00023015"/>
    </source>
</evidence>
<proteinExistence type="predicted"/>
<keyword evidence="3" id="KW-0804">Transcription</keyword>